<feature type="compositionally biased region" description="Polar residues" evidence="1">
    <location>
        <begin position="240"/>
        <end position="259"/>
    </location>
</feature>
<reference evidence="2 3" key="1">
    <citation type="journal article" date="2014" name="PLoS ONE">
        <title>De novo Genome Assembly of the Fungal Plant Pathogen Pyrenophora semeniperda.</title>
        <authorList>
            <person name="Soliai M.M."/>
            <person name="Meyer S.E."/>
            <person name="Udall J.A."/>
            <person name="Elzinga D.E."/>
            <person name="Hermansen R.A."/>
            <person name="Bodily P.M."/>
            <person name="Hart A.A."/>
            <person name="Coleman C.E."/>
        </authorList>
    </citation>
    <scope>NUCLEOTIDE SEQUENCE [LARGE SCALE GENOMIC DNA]</scope>
    <source>
        <strain evidence="2 3">CCB06</strain>
        <tissue evidence="2">Mycelium</tissue>
    </source>
</reference>
<name>A0A3M7M7L5_9PLEO</name>
<evidence type="ECO:0000256" key="1">
    <source>
        <dbReference type="SAM" id="MobiDB-lite"/>
    </source>
</evidence>
<keyword evidence="3" id="KW-1185">Reference proteome</keyword>
<feature type="compositionally biased region" description="Basic and acidic residues" evidence="1">
    <location>
        <begin position="273"/>
        <end position="299"/>
    </location>
</feature>
<feature type="compositionally biased region" description="Low complexity" evidence="1">
    <location>
        <begin position="36"/>
        <end position="48"/>
    </location>
</feature>
<accession>A0A3M7M7L5</accession>
<dbReference type="AlphaFoldDB" id="A0A3M7M7L5"/>
<evidence type="ECO:0000313" key="2">
    <source>
        <dbReference type="EMBL" id="RMZ70462.1"/>
    </source>
</evidence>
<dbReference type="Proteomes" id="UP000265663">
    <property type="component" value="Unassembled WGS sequence"/>
</dbReference>
<proteinExistence type="predicted"/>
<feature type="compositionally biased region" description="Basic and acidic residues" evidence="1">
    <location>
        <begin position="382"/>
        <end position="394"/>
    </location>
</feature>
<feature type="region of interest" description="Disordered" evidence="1">
    <location>
        <begin position="377"/>
        <end position="398"/>
    </location>
</feature>
<feature type="region of interest" description="Disordered" evidence="1">
    <location>
        <begin position="178"/>
        <end position="216"/>
    </location>
</feature>
<dbReference type="OrthoDB" id="5413982at2759"/>
<dbReference type="Gene3D" id="1.10.287.1490">
    <property type="match status" value="1"/>
</dbReference>
<protein>
    <submittedName>
        <fullName evidence="2">M repeat</fullName>
    </submittedName>
</protein>
<dbReference type="EMBL" id="KE747824">
    <property type="protein sequence ID" value="RMZ70462.1"/>
    <property type="molecule type" value="Genomic_DNA"/>
</dbReference>
<feature type="region of interest" description="Disordered" evidence="1">
    <location>
        <begin position="240"/>
        <end position="321"/>
    </location>
</feature>
<gene>
    <name evidence="2" type="ORF">GMOD_00000553</name>
</gene>
<feature type="region of interest" description="Disordered" evidence="1">
    <location>
        <begin position="1"/>
        <end position="113"/>
    </location>
</feature>
<organism evidence="2 3">
    <name type="scientific">Pyrenophora seminiperda CCB06</name>
    <dbReference type="NCBI Taxonomy" id="1302712"/>
    <lineage>
        <taxon>Eukaryota</taxon>
        <taxon>Fungi</taxon>
        <taxon>Dikarya</taxon>
        <taxon>Ascomycota</taxon>
        <taxon>Pezizomycotina</taxon>
        <taxon>Dothideomycetes</taxon>
        <taxon>Pleosporomycetidae</taxon>
        <taxon>Pleosporales</taxon>
        <taxon>Pleosporineae</taxon>
        <taxon>Pleosporaceae</taxon>
        <taxon>Pyrenophora</taxon>
    </lineage>
</organism>
<sequence length="455" mass="49832">MGFEQLKKQRAKKAGGGGKKKEDKTETTAEAEAEASTDATTTDTQAEQVEFEPVEATTIPQPPAEDDDEPSELAVSKASHRRKPSVAVESRQRSESFYRSGAAGGPLSPGVGITSEVYREQALKIEELERENKRLANEVGESQNRWKKGEEELEELREGRGDVALAVEKGKEADKLKAEVESLRRQLSQAQSQSNKSTRRAATASPSQTASIDDLNAQVASKSATIESLELEISNMNKQLSEQTSKNNELQSKISSLESAVQKAEHQATSAKTELEELKASLDKAGDQAEKDGSDRDSAQTRIAQLEAELGTANRKASDSISRAELLEKKIETLTHSGNSFDDVDLSGASSRQALPNRTHSSFQDVIQSGISAFTGQNTAHRRSDAANKAKPRQESLGSLDEFEIDEEAFRKAQEQEAKNRLERVKEVKRGLVQFKGWRPDFVDIRVGMGGVFEI</sequence>
<evidence type="ECO:0000313" key="3">
    <source>
        <dbReference type="Proteomes" id="UP000265663"/>
    </source>
</evidence>
<feature type="compositionally biased region" description="Low complexity" evidence="1">
    <location>
        <begin position="185"/>
        <end position="194"/>
    </location>
</feature>